<evidence type="ECO:0000256" key="1">
    <source>
        <dbReference type="SAM" id="Phobius"/>
    </source>
</evidence>
<dbReference type="HOGENOM" id="CLU_1217524_0_0_2"/>
<feature type="transmembrane region" description="Helical" evidence="1">
    <location>
        <begin position="49"/>
        <end position="71"/>
    </location>
</feature>
<name>D9Q0Q9_ACIS3</name>
<dbReference type="STRING" id="666510.ASAC_0490"/>
<dbReference type="OrthoDB" id="380046at2157"/>
<dbReference type="AlphaFoldDB" id="D9Q0Q9"/>
<keyword evidence="3" id="KW-1185">Reference proteome</keyword>
<feature type="transmembrane region" description="Helical" evidence="1">
    <location>
        <begin position="83"/>
        <end position="106"/>
    </location>
</feature>
<organism evidence="2 3">
    <name type="scientific">Acidilobus saccharovorans (strain DSM 16705 / JCM 18335 / VKM B-2471 / 345-15)</name>
    <dbReference type="NCBI Taxonomy" id="666510"/>
    <lineage>
        <taxon>Archaea</taxon>
        <taxon>Thermoproteota</taxon>
        <taxon>Thermoprotei</taxon>
        <taxon>Acidilobales</taxon>
        <taxon>Acidilobaceae</taxon>
        <taxon>Acidilobus</taxon>
    </lineage>
</organism>
<feature type="transmembrane region" description="Helical" evidence="1">
    <location>
        <begin position="194"/>
        <end position="214"/>
    </location>
</feature>
<dbReference type="RefSeq" id="WP_013266409.1">
    <property type="nucleotide sequence ID" value="NC_014374.1"/>
</dbReference>
<keyword evidence="1" id="KW-1133">Transmembrane helix</keyword>
<dbReference type="eggNOG" id="arCOG13715">
    <property type="taxonomic scope" value="Archaea"/>
</dbReference>
<accession>D9Q0Q9</accession>
<proteinExistence type="predicted"/>
<gene>
    <name evidence="2" type="ordered locus">ASAC_0490</name>
</gene>
<dbReference type="InParanoid" id="D9Q0Q9"/>
<dbReference type="Proteomes" id="UP000000346">
    <property type="component" value="Chromosome"/>
</dbReference>
<protein>
    <submittedName>
        <fullName evidence="2">Uncharacterized protein</fullName>
    </submittedName>
</protein>
<dbReference type="KEGG" id="asc:ASAC_0490"/>
<keyword evidence="1" id="KW-0812">Transmembrane</keyword>
<sequence length="219" mass="24334">MAGGQLMLLRDFITLGGMLSLLSGVVALITSYIAFMYQRTVRASPLNYISFGFLLLGIGLIIQGWLSMSLGLGIGNIYEDARLTYLAGVSYLLLQNVAYLVFAIGYTKAAYWGALGALVIEPRQLREYFLLGHLVFDSSQVMSITLLSIVVFEGLLLESRGGSKVSRLILLSFGFLLASHVIMLYSSAVRDPYFYIYGELVQFVSFALLALFLLRWSRY</sequence>
<reference evidence="2 3" key="1">
    <citation type="journal article" date="2010" name="Appl. Environ. Microbiol.">
        <title>The genome sequence of the crenarchaeon Acidilobus saccharovorans supports a new order, Acidilobales, and suggests an important ecological role in terrestrial acidic hot springs.</title>
        <authorList>
            <person name="Mardanov A.V."/>
            <person name="Svetlitchnyi V.A."/>
            <person name="Beletsky A.V."/>
            <person name="Prokofeva M.I."/>
            <person name="Bonch-Osmolovskaya E.A."/>
            <person name="Ravin N.V."/>
            <person name="Skryabin K.G."/>
        </authorList>
    </citation>
    <scope>NUCLEOTIDE SEQUENCE [LARGE SCALE GENOMIC DNA]</scope>
    <source>
        <strain evidence="3">DSM 16705 / JCM 18335 / VKM B-2471 / 345-15</strain>
    </source>
</reference>
<evidence type="ECO:0000313" key="3">
    <source>
        <dbReference type="Proteomes" id="UP000000346"/>
    </source>
</evidence>
<feature type="transmembrane region" description="Helical" evidence="1">
    <location>
        <begin position="12"/>
        <end position="37"/>
    </location>
</feature>
<dbReference type="EMBL" id="CP001742">
    <property type="protein sequence ID" value="ADL18897.1"/>
    <property type="molecule type" value="Genomic_DNA"/>
</dbReference>
<feature type="transmembrane region" description="Helical" evidence="1">
    <location>
        <begin position="138"/>
        <end position="156"/>
    </location>
</feature>
<evidence type="ECO:0000313" key="2">
    <source>
        <dbReference type="EMBL" id="ADL18897.1"/>
    </source>
</evidence>
<feature type="transmembrane region" description="Helical" evidence="1">
    <location>
        <begin position="168"/>
        <end position="188"/>
    </location>
</feature>
<dbReference type="GeneID" id="9498721"/>
<keyword evidence="1" id="KW-0472">Membrane</keyword>